<keyword evidence="3 5" id="KW-1133">Transmembrane helix</keyword>
<comment type="subcellular location">
    <subcellularLocation>
        <location evidence="1">Membrane</location>
        <topology evidence="1">Multi-pass membrane protein</topology>
    </subcellularLocation>
</comment>
<accession>A0A6A5ZBT4</accession>
<feature type="transmembrane region" description="Helical" evidence="5">
    <location>
        <begin position="116"/>
        <end position="139"/>
    </location>
</feature>
<sequence length="216" mass="24326">MTRRMVYGFGLWLTLACTAMTIASIIEPRWLSYSPNGERKASMGLHRYCRSSTNKCDHFPEQKLGDCDGDKWSFCSMWRTVGFFISFSVVIELLTVVSFIVIISGGVQRRSTGWKVITPILAFGGIVQCAGMAIVAFLYDHDERFIEGWHLDLSWTLVTISWTVLVLTSAGIVASALYLPTEGGYELIPNAQQFEVEEDEQLNSRIGAWNDGYQRD</sequence>
<name>A0A6A5ZBT4_9PLEO</name>
<evidence type="ECO:0000256" key="1">
    <source>
        <dbReference type="ARBA" id="ARBA00004141"/>
    </source>
</evidence>
<keyword evidence="4 5" id="KW-0472">Membrane</keyword>
<dbReference type="Proteomes" id="UP000799770">
    <property type="component" value="Unassembled WGS sequence"/>
</dbReference>
<evidence type="ECO:0000313" key="7">
    <source>
        <dbReference type="Proteomes" id="UP000799770"/>
    </source>
</evidence>
<protein>
    <submittedName>
        <fullName evidence="6">Uncharacterized protein</fullName>
    </submittedName>
</protein>
<feature type="transmembrane region" description="Helical" evidence="5">
    <location>
        <begin position="159"/>
        <end position="179"/>
    </location>
</feature>
<dbReference type="OrthoDB" id="61370at2759"/>
<keyword evidence="7" id="KW-1185">Reference proteome</keyword>
<proteinExistence type="predicted"/>
<evidence type="ECO:0000256" key="5">
    <source>
        <dbReference type="SAM" id="Phobius"/>
    </source>
</evidence>
<keyword evidence="2 5" id="KW-0812">Transmembrane</keyword>
<dbReference type="GO" id="GO:0016020">
    <property type="term" value="C:membrane"/>
    <property type="evidence" value="ECO:0007669"/>
    <property type="project" value="UniProtKB-SubCell"/>
</dbReference>
<evidence type="ECO:0000256" key="3">
    <source>
        <dbReference type="ARBA" id="ARBA00022989"/>
    </source>
</evidence>
<dbReference type="EMBL" id="ML977321">
    <property type="protein sequence ID" value="KAF2116187.1"/>
    <property type="molecule type" value="Genomic_DNA"/>
</dbReference>
<dbReference type="AlphaFoldDB" id="A0A6A5ZBT4"/>
<dbReference type="PROSITE" id="PS51257">
    <property type="entry name" value="PROKAR_LIPOPROTEIN"/>
    <property type="match status" value="1"/>
</dbReference>
<dbReference type="Pfam" id="PF10242">
    <property type="entry name" value="L_HMGIC_fpl"/>
    <property type="match status" value="1"/>
</dbReference>
<feature type="transmembrane region" description="Helical" evidence="5">
    <location>
        <begin position="81"/>
        <end position="104"/>
    </location>
</feature>
<dbReference type="InterPro" id="IPR019372">
    <property type="entry name" value="LHFPL"/>
</dbReference>
<evidence type="ECO:0000256" key="4">
    <source>
        <dbReference type="ARBA" id="ARBA00023136"/>
    </source>
</evidence>
<organism evidence="6 7">
    <name type="scientific">Lophiotrema nucula</name>
    <dbReference type="NCBI Taxonomy" id="690887"/>
    <lineage>
        <taxon>Eukaryota</taxon>
        <taxon>Fungi</taxon>
        <taxon>Dikarya</taxon>
        <taxon>Ascomycota</taxon>
        <taxon>Pezizomycotina</taxon>
        <taxon>Dothideomycetes</taxon>
        <taxon>Pleosporomycetidae</taxon>
        <taxon>Pleosporales</taxon>
        <taxon>Lophiotremataceae</taxon>
        <taxon>Lophiotrema</taxon>
    </lineage>
</organism>
<evidence type="ECO:0000256" key="2">
    <source>
        <dbReference type="ARBA" id="ARBA00022692"/>
    </source>
</evidence>
<reference evidence="6" key="1">
    <citation type="journal article" date="2020" name="Stud. Mycol.">
        <title>101 Dothideomycetes genomes: a test case for predicting lifestyles and emergence of pathogens.</title>
        <authorList>
            <person name="Haridas S."/>
            <person name="Albert R."/>
            <person name="Binder M."/>
            <person name="Bloem J."/>
            <person name="Labutti K."/>
            <person name="Salamov A."/>
            <person name="Andreopoulos B."/>
            <person name="Baker S."/>
            <person name="Barry K."/>
            <person name="Bills G."/>
            <person name="Bluhm B."/>
            <person name="Cannon C."/>
            <person name="Castanera R."/>
            <person name="Culley D."/>
            <person name="Daum C."/>
            <person name="Ezra D."/>
            <person name="Gonzalez J."/>
            <person name="Henrissat B."/>
            <person name="Kuo A."/>
            <person name="Liang C."/>
            <person name="Lipzen A."/>
            <person name="Lutzoni F."/>
            <person name="Magnuson J."/>
            <person name="Mondo S."/>
            <person name="Nolan M."/>
            <person name="Ohm R."/>
            <person name="Pangilinan J."/>
            <person name="Park H.-J."/>
            <person name="Ramirez L."/>
            <person name="Alfaro M."/>
            <person name="Sun H."/>
            <person name="Tritt A."/>
            <person name="Yoshinaga Y."/>
            <person name="Zwiers L.-H."/>
            <person name="Turgeon B."/>
            <person name="Goodwin S."/>
            <person name="Spatafora J."/>
            <person name="Crous P."/>
            <person name="Grigoriev I."/>
        </authorList>
    </citation>
    <scope>NUCLEOTIDE SEQUENCE</scope>
    <source>
        <strain evidence="6">CBS 627.86</strain>
    </source>
</reference>
<gene>
    <name evidence="6" type="ORF">BDV96DRAFT_573522</name>
</gene>
<evidence type="ECO:0000313" key="6">
    <source>
        <dbReference type="EMBL" id="KAF2116187.1"/>
    </source>
</evidence>